<comment type="caution">
    <text evidence="7">The sequence shown here is derived from an EMBL/GenBank/DDBJ whole genome shotgun (WGS) entry which is preliminary data.</text>
</comment>
<gene>
    <name evidence="7" type="ORF">E0Z10_g5372</name>
</gene>
<organism evidence="7 8">
    <name type="scientific">Xylaria hypoxylon</name>
    <dbReference type="NCBI Taxonomy" id="37992"/>
    <lineage>
        <taxon>Eukaryota</taxon>
        <taxon>Fungi</taxon>
        <taxon>Dikarya</taxon>
        <taxon>Ascomycota</taxon>
        <taxon>Pezizomycotina</taxon>
        <taxon>Sordariomycetes</taxon>
        <taxon>Xylariomycetidae</taxon>
        <taxon>Xylariales</taxon>
        <taxon>Xylariaceae</taxon>
        <taxon>Xylaria</taxon>
    </lineage>
</organism>
<dbReference type="OrthoDB" id="166375at2759"/>
<feature type="region of interest" description="Disordered" evidence="5">
    <location>
        <begin position="264"/>
        <end position="283"/>
    </location>
</feature>
<feature type="compositionally biased region" description="Polar residues" evidence="5">
    <location>
        <begin position="552"/>
        <end position="568"/>
    </location>
</feature>
<evidence type="ECO:0000256" key="3">
    <source>
        <dbReference type="ARBA" id="ARBA00023163"/>
    </source>
</evidence>
<dbReference type="Pfam" id="PF03126">
    <property type="entry name" value="Plus-3"/>
    <property type="match status" value="1"/>
</dbReference>
<dbReference type="InterPro" id="IPR004343">
    <property type="entry name" value="Plus-3_dom"/>
</dbReference>
<dbReference type="SMART" id="SM00719">
    <property type="entry name" value="Plus3"/>
    <property type="match status" value="1"/>
</dbReference>
<keyword evidence="4" id="KW-0539">Nucleus</keyword>
<dbReference type="GO" id="GO:0003677">
    <property type="term" value="F:DNA binding"/>
    <property type="evidence" value="ECO:0007669"/>
    <property type="project" value="InterPro"/>
</dbReference>
<evidence type="ECO:0000256" key="5">
    <source>
        <dbReference type="SAM" id="MobiDB-lite"/>
    </source>
</evidence>
<dbReference type="AlphaFoldDB" id="A0A4Z0YHE9"/>
<dbReference type="PROSITE" id="PS51360">
    <property type="entry name" value="PLUS3"/>
    <property type="match status" value="1"/>
</dbReference>
<proteinExistence type="predicted"/>
<reference evidence="7 8" key="1">
    <citation type="submission" date="2019-03" db="EMBL/GenBank/DDBJ databases">
        <title>Draft genome sequence of Xylaria hypoxylon DSM 108379, a ubiquitous saprotrophic-parasitic fungi on hardwood.</title>
        <authorList>
            <person name="Buettner E."/>
            <person name="Leonhardt S."/>
            <person name="Gebauer A.M."/>
            <person name="Liers C."/>
            <person name="Hofrichter M."/>
            <person name="Kellner H."/>
        </authorList>
    </citation>
    <scope>NUCLEOTIDE SEQUENCE [LARGE SCALE GENOMIC DNA]</scope>
    <source>
        <strain evidence="7 8">DSM 108379</strain>
    </source>
</reference>
<keyword evidence="3" id="KW-0804">Transcription</keyword>
<protein>
    <recommendedName>
        <fullName evidence="6">Plus3 domain-containing protein</fullName>
    </recommendedName>
</protein>
<dbReference type="GO" id="GO:0016593">
    <property type="term" value="C:Cdc73/Paf1 complex"/>
    <property type="evidence" value="ECO:0007669"/>
    <property type="project" value="TreeGrafter"/>
</dbReference>
<dbReference type="PANTHER" id="PTHR13115:SF8">
    <property type="entry name" value="RNA POLYMERASE-ASSOCIATED PROTEIN RTF1 HOMOLOG"/>
    <property type="match status" value="1"/>
</dbReference>
<evidence type="ECO:0000313" key="8">
    <source>
        <dbReference type="Proteomes" id="UP000297716"/>
    </source>
</evidence>
<feature type="compositionally biased region" description="Acidic residues" evidence="5">
    <location>
        <begin position="79"/>
        <end position="88"/>
    </location>
</feature>
<feature type="compositionally biased region" description="Basic and acidic residues" evidence="5">
    <location>
        <begin position="221"/>
        <end position="249"/>
    </location>
</feature>
<dbReference type="PANTHER" id="PTHR13115">
    <property type="entry name" value="RNA POLYMERASE-ASSOCIATED PROTEIN RTF1 HOMOLOG"/>
    <property type="match status" value="1"/>
</dbReference>
<feature type="region of interest" description="Disordered" evidence="5">
    <location>
        <begin position="552"/>
        <end position="577"/>
    </location>
</feature>
<evidence type="ECO:0000313" key="7">
    <source>
        <dbReference type="EMBL" id="TGJ83394.1"/>
    </source>
</evidence>
<feature type="compositionally biased region" description="Low complexity" evidence="5">
    <location>
        <begin position="98"/>
        <end position="111"/>
    </location>
</feature>
<dbReference type="Gene3D" id="3.90.70.200">
    <property type="entry name" value="Plus-3 domain"/>
    <property type="match status" value="1"/>
</dbReference>
<dbReference type="InterPro" id="IPR036128">
    <property type="entry name" value="Plus3-like_sf"/>
</dbReference>
<dbReference type="EMBL" id="SKBN01000095">
    <property type="protein sequence ID" value="TGJ83394.1"/>
    <property type="molecule type" value="Genomic_DNA"/>
</dbReference>
<dbReference type="STRING" id="37992.A0A4Z0YHE9"/>
<dbReference type="GO" id="GO:1990269">
    <property type="term" value="F:RNA polymerase II C-terminal domain phosphoserine binding"/>
    <property type="evidence" value="ECO:0007669"/>
    <property type="project" value="TreeGrafter"/>
</dbReference>
<keyword evidence="2" id="KW-0805">Transcription regulation</keyword>
<evidence type="ECO:0000256" key="4">
    <source>
        <dbReference type="ARBA" id="ARBA00023242"/>
    </source>
</evidence>
<dbReference type="FunFam" id="3.90.70.200:FF:000005">
    <property type="entry name" value="Related to Pol II transcription elongation factor"/>
    <property type="match status" value="1"/>
</dbReference>
<accession>A0A4Z0YHE9</accession>
<evidence type="ECO:0000259" key="6">
    <source>
        <dbReference type="PROSITE" id="PS51360"/>
    </source>
</evidence>
<dbReference type="SUPFAM" id="SSF159042">
    <property type="entry name" value="Plus3-like"/>
    <property type="match status" value="1"/>
</dbReference>
<feature type="region of interest" description="Disordered" evidence="5">
    <location>
        <begin position="1"/>
        <end position="126"/>
    </location>
</feature>
<comment type="subcellular location">
    <subcellularLocation>
        <location evidence="1">Nucleus</location>
    </subcellularLocation>
</comment>
<sequence>MADVDDEFLALVGGDDASDEEVEHSGQSRPVSESPDPEAKQSKGTPSAKSRRRRQDESDEEEEGEASSIAASPASDESAPMDESDSESDSFPASHTANNNSNNSNNNNNNNKMEEEGELKYPVEGIYASEAEKDEILAMPELEREQLIAKRQEEIDRERQNTLLRRLLQVNKQESSQSARKRKAGTAELEDGQRKTSRQRTKIGGSKVGETSAGIASLRRARAEKSDRQRRREEDRERNKGKPSNRDSTHDDDDAHSDVEWASNYGRKLSKSATPEKRDAPPADLRDFERVRLSRSRFAEVCFYPGFDDAITGCYCRVAVGPNRDTGETEYQMGIIKGFTQGRPYAMQKMNQQSFVTDQYARIAFGKTVREYPFISCSDSPFNESDCQRLQRVCQDDGVPFPKKAQVDAKIDDINALRNRTWAEKEVSDRLARMQNMKKKYDSSERNRLLNKLEQAKEQGDEARTTELQGQLDKLEVPKLAFRTSLLPNKKSAPPSAPSQQDRLAQLNMQRRRDNAETVRKAQIMERAKVRKSDTRVVQGEKVDEDTSRLLNRNATSVDGSETLTSGDGTPKTGKAPLLPHLQKLQLQHHQAGRDKKGIPQIHRPLVDDDIIAALDLDIDVEID</sequence>
<dbReference type="Proteomes" id="UP000297716">
    <property type="component" value="Unassembled WGS sequence"/>
</dbReference>
<feature type="region of interest" description="Disordered" evidence="5">
    <location>
        <begin position="168"/>
        <end position="259"/>
    </location>
</feature>
<feature type="compositionally biased region" description="Low complexity" evidence="5">
    <location>
        <begin position="66"/>
        <end position="78"/>
    </location>
</feature>
<evidence type="ECO:0000256" key="2">
    <source>
        <dbReference type="ARBA" id="ARBA00023015"/>
    </source>
</evidence>
<feature type="compositionally biased region" description="Basic and acidic residues" evidence="5">
    <location>
        <begin position="112"/>
        <end position="121"/>
    </location>
</feature>
<feature type="compositionally biased region" description="Basic and acidic residues" evidence="5">
    <location>
        <begin position="274"/>
        <end position="283"/>
    </location>
</feature>
<name>A0A4Z0YHE9_9PEZI</name>
<keyword evidence="8" id="KW-1185">Reference proteome</keyword>
<feature type="domain" description="Plus3" evidence="6">
    <location>
        <begin position="282"/>
        <end position="419"/>
    </location>
</feature>
<evidence type="ECO:0000256" key="1">
    <source>
        <dbReference type="ARBA" id="ARBA00004123"/>
    </source>
</evidence>